<dbReference type="EMBL" id="CM042034">
    <property type="protein sequence ID" value="KAI3761681.1"/>
    <property type="molecule type" value="Genomic_DNA"/>
</dbReference>
<reference evidence="2" key="1">
    <citation type="journal article" date="2022" name="Mol. Ecol. Resour.">
        <title>The genomes of chicory, endive, great burdock and yacon provide insights into Asteraceae palaeo-polyploidization history and plant inulin production.</title>
        <authorList>
            <person name="Fan W."/>
            <person name="Wang S."/>
            <person name="Wang H."/>
            <person name="Wang A."/>
            <person name="Jiang F."/>
            <person name="Liu H."/>
            <person name="Zhao H."/>
            <person name="Xu D."/>
            <person name="Zhang Y."/>
        </authorList>
    </citation>
    <scope>NUCLEOTIDE SEQUENCE [LARGE SCALE GENOMIC DNA]</scope>
    <source>
        <strain evidence="2">cv. Yunnan</strain>
    </source>
</reference>
<proteinExistence type="predicted"/>
<gene>
    <name evidence="1" type="ORF">L1987_52102</name>
</gene>
<protein>
    <submittedName>
        <fullName evidence="1">Uncharacterized protein</fullName>
    </submittedName>
</protein>
<reference evidence="1 2" key="2">
    <citation type="journal article" date="2022" name="Mol. Ecol. Resour.">
        <title>The genomes of chicory, endive, great burdock and yacon provide insights into Asteraceae paleo-polyploidization history and plant inulin production.</title>
        <authorList>
            <person name="Fan W."/>
            <person name="Wang S."/>
            <person name="Wang H."/>
            <person name="Wang A."/>
            <person name="Jiang F."/>
            <person name="Liu H."/>
            <person name="Zhao H."/>
            <person name="Xu D."/>
            <person name="Zhang Y."/>
        </authorList>
    </citation>
    <scope>NUCLEOTIDE SEQUENCE [LARGE SCALE GENOMIC DNA]</scope>
    <source>
        <strain evidence="2">cv. Yunnan</strain>
        <tissue evidence="1">Leaves</tissue>
    </source>
</reference>
<dbReference type="Proteomes" id="UP001056120">
    <property type="component" value="Linkage Group LG17"/>
</dbReference>
<name>A0ACB9ETB5_9ASTR</name>
<evidence type="ECO:0000313" key="1">
    <source>
        <dbReference type="EMBL" id="KAI3761681.1"/>
    </source>
</evidence>
<comment type="caution">
    <text evidence="1">The sequence shown here is derived from an EMBL/GenBank/DDBJ whole genome shotgun (WGS) entry which is preliminary data.</text>
</comment>
<evidence type="ECO:0000313" key="2">
    <source>
        <dbReference type="Proteomes" id="UP001056120"/>
    </source>
</evidence>
<sequence>MPDFSRRDKSQQAVESTIRVSVSSIGSTILSPSDSENGDEELLQRDQGNESEGRAEAREADGNNKQRQEYHPESFG</sequence>
<accession>A0ACB9ETB5</accession>
<organism evidence="1 2">
    <name type="scientific">Smallanthus sonchifolius</name>
    <dbReference type="NCBI Taxonomy" id="185202"/>
    <lineage>
        <taxon>Eukaryota</taxon>
        <taxon>Viridiplantae</taxon>
        <taxon>Streptophyta</taxon>
        <taxon>Embryophyta</taxon>
        <taxon>Tracheophyta</taxon>
        <taxon>Spermatophyta</taxon>
        <taxon>Magnoliopsida</taxon>
        <taxon>eudicotyledons</taxon>
        <taxon>Gunneridae</taxon>
        <taxon>Pentapetalae</taxon>
        <taxon>asterids</taxon>
        <taxon>campanulids</taxon>
        <taxon>Asterales</taxon>
        <taxon>Asteraceae</taxon>
        <taxon>Asteroideae</taxon>
        <taxon>Heliantheae alliance</taxon>
        <taxon>Millerieae</taxon>
        <taxon>Smallanthus</taxon>
    </lineage>
</organism>
<keyword evidence="2" id="KW-1185">Reference proteome</keyword>